<evidence type="ECO:0000313" key="2">
    <source>
        <dbReference type="Proteomes" id="UP000028002"/>
    </source>
</evidence>
<dbReference type="PATRIC" id="fig|1393735.3.peg.1729"/>
<organism evidence="1 2">
    <name type="scientific">Photorhabdus temperata subsp. temperata Meg1</name>
    <dbReference type="NCBI Taxonomy" id="1393735"/>
    <lineage>
        <taxon>Bacteria</taxon>
        <taxon>Pseudomonadati</taxon>
        <taxon>Pseudomonadota</taxon>
        <taxon>Gammaproteobacteria</taxon>
        <taxon>Enterobacterales</taxon>
        <taxon>Morganellaceae</taxon>
        <taxon>Photorhabdus</taxon>
    </lineage>
</organism>
<name>A0A081RY28_PHOTE</name>
<reference evidence="1 2" key="1">
    <citation type="submission" date="2014-03" db="EMBL/GenBank/DDBJ databases">
        <title>Draft Genome of Photorhabdus temperata Meg1.</title>
        <authorList>
            <person name="Hurst S.G.IV."/>
            <person name="Morris K."/>
            <person name="Thomas K."/>
            <person name="Tisa L.S."/>
        </authorList>
    </citation>
    <scope>NUCLEOTIDE SEQUENCE [LARGE SCALE GENOMIC DNA]</scope>
    <source>
        <strain evidence="1 2">Meg1</strain>
    </source>
</reference>
<dbReference type="AlphaFoldDB" id="A0A081RY28"/>
<sequence length="99" mass="11363">MMDNEMLTTVTQVVMPAVAIEEPVWLRVVSYPSAPEYETERFHQLIYQAFKAWSAAKPGTCEVTFGFFCLPHNGDMKVPLWQALRLKYEPDRLLIALDA</sequence>
<dbReference type="RefSeq" id="WP_023046214.1">
    <property type="nucleotide sequence ID" value="NZ_CAWLUD010000026.1"/>
</dbReference>
<protein>
    <submittedName>
        <fullName evidence="1">Uncharacterized protein</fullName>
    </submittedName>
</protein>
<proteinExistence type="predicted"/>
<evidence type="ECO:0000313" key="1">
    <source>
        <dbReference type="EMBL" id="KER03581.1"/>
    </source>
</evidence>
<gene>
    <name evidence="1" type="ORF">MEG1DRAFT_01685</name>
</gene>
<dbReference type="Proteomes" id="UP000028002">
    <property type="component" value="Unassembled WGS sequence"/>
</dbReference>
<accession>A0A081RY28</accession>
<comment type="caution">
    <text evidence="1">The sequence shown here is derived from an EMBL/GenBank/DDBJ whole genome shotgun (WGS) entry which is preliminary data.</text>
</comment>
<dbReference type="EMBL" id="JGVH01000026">
    <property type="protein sequence ID" value="KER03581.1"/>
    <property type="molecule type" value="Genomic_DNA"/>
</dbReference>